<dbReference type="RefSeq" id="WP_153571997.1">
    <property type="nucleotide sequence ID" value="NZ_CP045725.1"/>
</dbReference>
<dbReference type="PANTHER" id="PTHR11070:SF45">
    <property type="entry name" value="DNA 3'-5' HELICASE"/>
    <property type="match status" value="1"/>
</dbReference>
<dbReference type="Gene3D" id="3.40.50.300">
    <property type="entry name" value="P-loop containing nucleotide triphosphate hydrolases"/>
    <property type="match status" value="2"/>
</dbReference>
<organism evidence="11 12">
    <name type="scientific">Raineyella fluvialis</name>
    <dbReference type="NCBI Taxonomy" id="2662261"/>
    <lineage>
        <taxon>Bacteria</taxon>
        <taxon>Bacillati</taxon>
        <taxon>Actinomycetota</taxon>
        <taxon>Actinomycetes</taxon>
        <taxon>Propionibacteriales</taxon>
        <taxon>Propionibacteriaceae</taxon>
        <taxon>Raineyella</taxon>
    </lineage>
</organism>
<evidence type="ECO:0000256" key="3">
    <source>
        <dbReference type="ARBA" id="ARBA00022806"/>
    </source>
</evidence>
<feature type="binding site" evidence="9">
    <location>
        <begin position="281"/>
        <end position="288"/>
    </location>
    <ligand>
        <name>ATP</name>
        <dbReference type="ChEBI" id="CHEBI:30616"/>
    </ligand>
</feature>
<proteinExistence type="predicted"/>
<dbReference type="EC" id="5.6.2.4" evidence="7"/>
<evidence type="ECO:0000256" key="2">
    <source>
        <dbReference type="ARBA" id="ARBA00022801"/>
    </source>
</evidence>
<evidence type="ECO:0000313" key="11">
    <source>
        <dbReference type="EMBL" id="QGF23466.1"/>
    </source>
</evidence>
<comment type="catalytic activity">
    <reaction evidence="6">
        <text>Couples ATP hydrolysis with the unwinding of duplex DNA by translocating in the 3'-5' direction.</text>
        <dbReference type="EC" id="5.6.2.4"/>
    </reaction>
</comment>
<evidence type="ECO:0000256" key="8">
    <source>
        <dbReference type="ARBA" id="ARBA00048988"/>
    </source>
</evidence>
<dbReference type="Proteomes" id="UP000386847">
    <property type="component" value="Chromosome"/>
</dbReference>
<dbReference type="PANTHER" id="PTHR11070">
    <property type="entry name" value="UVRD / RECB / PCRA DNA HELICASE FAMILY MEMBER"/>
    <property type="match status" value="1"/>
</dbReference>
<sequence>MAAGESAGAEARRQFALALAHDRAAADARAAAGRFEIAEITERRTARNLASLSGVGHFLLADRRWPGTKHAQIDLVVVGPGGVFIVDTKAWAEVSIDGGRVHRGEADVTDELLALADLTAVTQAELAEVGLAPGEVRPFVVLAGRRGIDATVQGVRIVGEREVLNCITAYGRRLTDTQVDAVLARALVLFPQTTAPAPVVATVPEPVVPAAPVPGPMVRVGRASAPPEVMEQDALLSPEEVNDALLRGVLVSPIEEWMSFLHPQQAKLVRRTFQGPSRIRGAAGTGKTVVGLHRAAHLARTTGGRVLVTSYVKTLPQVLQAMLARMAPDVVDRVEFVGVNAFASRLLNDRGVDCRPNRKGSGQAFAAAWQRTGVDSILGQGPRDQRYWDEEIQCVLKGRGITRFEQYADLNRTGRRHRLALNGRQAVWALYEAYEAELRARRIHDFADQILLAEAELVREPLRGVYSAVIVDEAQDLSCAMIRMLHSLVGDEPDGFTLIGDGQQSIYPGGYTLAEAGLSVAGRGVVLDINYRNTAQIVSFAQGLVTGDEYADIDGAIGPGDVPASIPRRGPEPVIERGPGWGRINAAMIERIRTVTKEIGTGLGDVAVLCITRQSASDATAVLRRAGIPVVDLEAYSGTPVDAVKVGTIKRAKGLEFKQVLIPDIRQHQTSGQPPADDADHERWDLTRRELYVAMTRARDGLWVGIRGVG</sequence>
<dbReference type="InterPro" id="IPR027417">
    <property type="entry name" value="P-loop_NTPase"/>
</dbReference>
<evidence type="ECO:0000256" key="6">
    <source>
        <dbReference type="ARBA" id="ARBA00034617"/>
    </source>
</evidence>
<comment type="catalytic activity">
    <reaction evidence="8">
        <text>ATP + H2O = ADP + phosphate + H(+)</text>
        <dbReference type="Rhea" id="RHEA:13065"/>
        <dbReference type="ChEBI" id="CHEBI:15377"/>
        <dbReference type="ChEBI" id="CHEBI:15378"/>
        <dbReference type="ChEBI" id="CHEBI:30616"/>
        <dbReference type="ChEBI" id="CHEBI:43474"/>
        <dbReference type="ChEBI" id="CHEBI:456216"/>
        <dbReference type="EC" id="5.6.2.4"/>
    </reaction>
</comment>
<dbReference type="GO" id="GO:0003677">
    <property type="term" value="F:DNA binding"/>
    <property type="evidence" value="ECO:0007669"/>
    <property type="project" value="InterPro"/>
</dbReference>
<feature type="domain" description="UvrD-like helicase ATP-binding" evidence="10">
    <location>
        <begin position="260"/>
        <end position="534"/>
    </location>
</feature>
<dbReference type="GO" id="GO:0005829">
    <property type="term" value="C:cytosol"/>
    <property type="evidence" value="ECO:0007669"/>
    <property type="project" value="TreeGrafter"/>
</dbReference>
<dbReference type="InterPro" id="IPR014016">
    <property type="entry name" value="UvrD-like_ATP-bd"/>
</dbReference>
<keyword evidence="3 9" id="KW-0347">Helicase</keyword>
<dbReference type="GO" id="GO:0005524">
    <property type="term" value="F:ATP binding"/>
    <property type="evidence" value="ECO:0007669"/>
    <property type="project" value="UniProtKB-UniRule"/>
</dbReference>
<keyword evidence="1 9" id="KW-0547">Nucleotide-binding</keyword>
<evidence type="ECO:0000256" key="5">
    <source>
        <dbReference type="ARBA" id="ARBA00023235"/>
    </source>
</evidence>
<evidence type="ECO:0000256" key="1">
    <source>
        <dbReference type="ARBA" id="ARBA00022741"/>
    </source>
</evidence>
<dbReference type="InterPro" id="IPR000212">
    <property type="entry name" value="DNA_helicase_UvrD/REP"/>
</dbReference>
<gene>
    <name evidence="11" type="ORF">Rai3103_07060</name>
</gene>
<dbReference type="SUPFAM" id="SSF52540">
    <property type="entry name" value="P-loop containing nucleoside triphosphate hydrolases"/>
    <property type="match status" value="1"/>
</dbReference>
<dbReference type="Pfam" id="PF08378">
    <property type="entry name" value="NERD"/>
    <property type="match status" value="1"/>
</dbReference>
<dbReference type="AlphaFoldDB" id="A0A5Q2FGN6"/>
<keyword evidence="12" id="KW-1185">Reference proteome</keyword>
<keyword evidence="4 9" id="KW-0067">ATP-binding</keyword>
<name>A0A5Q2FGN6_9ACTN</name>
<dbReference type="GO" id="GO:0016887">
    <property type="term" value="F:ATP hydrolysis activity"/>
    <property type="evidence" value="ECO:0007669"/>
    <property type="project" value="RHEA"/>
</dbReference>
<dbReference type="Pfam" id="PF00580">
    <property type="entry name" value="UvrD-helicase"/>
    <property type="match status" value="1"/>
</dbReference>
<evidence type="ECO:0000313" key="12">
    <source>
        <dbReference type="Proteomes" id="UP000386847"/>
    </source>
</evidence>
<dbReference type="KEGG" id="rain:Rai3103_07060"/>
<dbReference type="EMBL" id="CP045725">
    <property type="protein sequence ID" value="QGF23466.1"/>
    <property type="molecule type" value="Genomic_DNA"/>
</dbReference>
<dbReference type="PROSITE" id="PS51198">
    <property type="entry name" value="UVRD_HELICASE_ATP_BIND"/>
    <property type="match status" value="1"/>
</dbReference>
<dbReference type="InterPro" id="IPR014017">
    <property type="entry name" value="DNA_helicase_UvrD-like_C"/>
</dbReference>
<protein>
    <recommendedName>
        <fullName evidence="7">DNA 3'-5' helicase</fullName>
        <ecNumber evidence="7">5.6.2.4</ecNumber>
    </recommendedName>
</protein>
<dbReference type="GO" id="GO:0043138">
    <property type="term" value="F:3'-5' DNA helicase activity"/>
    <property type="evidence" value="ECO:0007669"/>
    <property type="project" value="UniProtKB-EC"/>
</dbReference>
<dbReference type="Pfam" id="PF13361">
    <property type="entry name" value="UvrD_C"/>
    <property type="match status" value="1"/>
</dbReference>
<evidence type="ECO:0000259" key="10">
    <source>
        <dbReference type="PROSITE" id="PS51198"/>
    </source>
</evidence>
<reference evidence="11 12" key="1">
    <citation type="submission" date="2019-10" db="EMBL/GenBank/DDBJ databases">
        <title>Genomic analysis of Raineyella sp. CBA3103.</title>
        <authorList>
            <person name="Roh S.W."/>
        </authorList>
    </citation>
    <scope>NUCLEOTIDE SEQUENCE [LARGE SCALE GENOMIC DNA]</scope>
    <source>
        <strain evidence="11 12">CBA3103</strain>
    </source>
</reference>
<evidence type="ECO:0000256" key="7">
    <source>
        <dbReference type="ARBA" id="ARBA00034808"/>
    </source>
</evidence>
<evidence type="ECO:0000256" key="9">
    <source>
        <dbReference type="PROSITE-ProRule" id="PRU00560"/>
    </source>
</evidence>
<keyword evidence="2 9" id="KW-0378">Hydrolase</keyword>
<dbReference type="GO" id="GO:0000725">
    <property type="term" value="P:recombinational repair"/>
    <property type="evidence" value="ECO:0007669"/>
    <property type="project" value="TreeGrafter"/>
</dbReference>
<evidence type="ECO:0000256" key="4">
    <source>
        <dbReference type="ARBA" id="ARBA00022840"/>
    </source>
</evidence>
<accession>A0A5Q2FGN6</accession>
<keyword evidence="5" id="KW-0413">Isomerase</keyword>
<dbReference type="InterPro" id="IPR011528">
    <property type="entry name" value="NERD"/>
</dbReference>